<feature type="compositionally biased region" description="Polar residues" evidence="1">
    <location>
        <begin position="1187"/>
        <end position="1202"/>
    </location>
</feature>
<evidence type="ECO:0000313" key="3">
    <source>
        <dbReference type="EnsemblMetazoa" id="XP_019772354.1"/>
    </source>
</evidence>
<accession>A0AAR5QGK0</accession>
<dbReference type="EnsemblMetazoa" id="XM_019916795.1">
    <property type="protein sequence ID" value="XP_019772354.1"/>
    <property type="gene ID" value="LOC109545948"/>
</dbReference>
<dbReference type="Gene3D" id="2.60.40.10">
    <property type="entry name" value="Immunoglobulins"/>
    <property type="match status" value="2"/>
</dbReference>
<feature type="compositionally biased region" description="Polar residues" evidence="1">
    <location>
        <begin position="10"/>
        <end position="21"/>
    </location>
</feature>
<feature type="domain" description="RapA2 cadherin-like" evidence="2">
    <location>
        <begin position="1138"/>
        <end position="1226"/>
    </location>
</feature>
<organism evidence="3 4">
    <name type="scientific">Dendroctonus ponderosae</name>
    <name type="common">Mountain pine beetle</name>
    <dbReference type="NCBI Taxonomy" id="77166"/>
    <lineage>
        <taxon>Eukaryota</taxon>
        <taxon>Metazoa</taxon>
        <taxon>Ecdysozoa</taxon>
        <taxon>Arthropoda</taxon>
        <taxon>Hexapoda</taxon>
        <taxon>Insecta</taxon>
        <taxon>Pterygota</taxon>
        <taxon>Neoptera</taxon>
        <taxon>Endopterygota</taxon>
        <taxon>Coleoptera</taxon>
        <taxon>Polyphaga</taxon>
        <taxon>Cucujiformia</taxon>
        <taxon>Curculionidae</taxon>
        <taxon>Scolytinae</taxon>
        <taxon>Dendroctonus</taxon>
    </lineage>
</organism>
<evidence type="ECO:0000313" key="4">
    <source>
        <dbReference type="Proteomes" id="UP000019118"/>
    </source>
</evidence>
<feature type="region of interest" description="Disordered" evidence="1">
    <location>
        <begin position="1187"/>
        <end position="1206"/>
    </location>
</feature>
<dbReference type="NCBIfam" id="TIGR01965">
    <property type="entry name" value="VCBS_repeat"/>
    <property type="match status" value="7"/>
</dbReference>
<reference evidence="4" key="1">
    <citation type="journal article" date="2013" name="Genome Biol.">
        <title>Draft genome of the mountain pine beetle, Dendroctonus ponderosae Hopkins, a major forest pest.</title>
        <authorList>
            <person name="Keeling C.I."/>
            <person name="Yuen M.M."/>
            <person name="Liao N.Y."/>
            <person name="Docking T.R."/>
            <person name="Chan S.K."/>
            <person name="Taylor G.A."/>
            <person name="Palmquist D.L."/>
            <person name="Jackman S.D."/>
            <person name="Nguyen A."/>
            <person name="Li M."/>
            <person name="Henderson H."/>
            <person name="Janes J.K."/>
            <person name="Zhao Y."/>
            <person name="Pandoh P."/>
            <person name="Moore R."/>
            <person name="Sperling F.A."/>
            <person name="Huber D.P."/>
            <person name="Birol I."/>
            <person name="Jones S.J."/>
            <person name="Bohlmann J."/>
        </authorList>
    </citation>
    <scope>NUCLEOTIDE SEQUENCE</scope>
</reference>
<evidence type="ECO:0000259" key="2">
    <source>
        <dbReference type="Pfam" id="PF17803"/>
    </source>
</evidence>
<dbReference type="Proteomes" id="UP000019118">
    <property type="component" value="Unassembled WGS sequence"/>
</dbReference>
<feature type="region of interest" description="Disordered" evidence="1">
    <location>
        <begin position="1"/>
        <end position="21"/>
    </location>
</feature>
<dbReference type="Pfam" id="PF17963">
    <property type="entry name" value="Big_9"/>
    <property type="match status" value="5"/>
</dbReference>
<protein>
    <recommendedName>
        <fullName evidence="2">RapA2 cadherin-like domain-containing protein</fullName>
    </recommendedName>
</protein>
<reference evidence="3" key="2">
    <citation type="submission" date="2024-08" db="UniProtKB">
        <authorList>
            <consortium name="EnsemblMetazoa"/>
        </authorList>
    </citation>
    <scope>IDENTIFICATION</scope>
</reference>
<sequence length="1659" mass="166869">GHVTVYEQGLTDTSGSNKETGSITIGAGDGVKSVTVGDTNILLTDLENASTTPIIINTPHGKIIITDYTPNGQEFNGVSTGGTITYEYELDQPVTNDASHTDNFLEEVGISVTDQSNIVSSGSLVISIIDDAPLAKNDIDNVAANQFTPETGNVLTGVGTSSGATGADKISADGVSISTVVSDNVSANVVTDDGTTLTIEGQYGTLILNKTTDNQSLQDVFSYTITDGDGDKSTATITITINGHTDGAPNVVITDHNGSALGANSIAENATTPVQGEFTVSAADGLKSITIGVTTILTSELLDLSPTTPKTIAGTEGTLTLTDYDPVTGKVSYSYQQSDSSKDHSGGDSSVSDSFPIIVTDNANESSAATNLVILITDTAPEAKADTGTVTEDGAALEGNVITGGSSNSTDVADSLGTDATQVTGVSKGSSTTEQTGNVGGTGLAGDYGTLILNSDGSYSYTVDPNNATVNALKDGGKLTETFSYTIKDADGDWSTTTLTITINGHTDGLPSITPNDENGNNVGGQITVYESGLSTGSNASAASESASGTIQINAGDGLSSINIGGQTFSLSQLQSLSSSNPSAAINVVGGTIVLNGFTANSSVGGIPTSGSLSYTYTLNNAQTHSAVGNDDLLLSGIPLSVTDAGGVTTTGSLVVQVIDDVPTAVADTGSLSEGGVLSVLAADGVLKNDTAGADGWVNTGAVVGVVSGDTATNSAGGVGGRIDGQYGYITLNADGSYTYVSTADAVTADAQDVFTYTVRDADGDLTHSTLTINVANVNLTPAPISKTVNESGLAGGSTAGTGHTVTDTVNLPSEVKAVPVTNGSTQYGTFSIDEDGRYTYTLTKPSNGDNVEDTFSYTTKDAQGNSTTNTVTITIIDDAPVAKPDTNSITEDSVPNPVSGNVLTGGVSSGDTADTQGADKANVSGVQAGTVASGEHVANGALNTAVNGKYGTLILHADGSYTYQLNNNNTDVNALKDNQSLQDVFSYTITDGDGDKSTATITITINGHTDGAPNVVITDHNGSALGANSIAENATTPVQGEFTVSAADGLKSITIGVTTILTSELLDLSPTTPKTIAGTEGTLTLTDYDPVTGKVSYSYQQSDSSKDHSGGDSSVSDSFPIIVTDNANESSAATNLVILITDTAPEAKADTGTVTEDGAALEGNVITGGSSNSTDVADSLGTDATQVTGVSKGSSTTEQTGNVGGTGLAGDYGTLILNSDGSYSYTVDPNNATVNALKDGGKLTETFSYTIKDADGDWSTTTLTITINGHTDGLPSITPNDENGNNVGGQITVYESGLSTGSNASAASESASGTIQINAGDGLSSINIGGQTFSLSQLQSLSSSNPSAAINVVGGTIVLNGFTANSSVGGIPTSGSLSYTYTLNNAQTHSAVGNDDLLLSGIPLSVTDAGGVTTTGSLVVQVIDDVPTAVADTGSLSEGGVLSVLAADGVLKNDTAGADGWVNTGAVVGVVSGDTATNSAGGVGGRIDGQYGYITLNADGSYTYVSTADAVTADAQDVFTYTVRDADGDLTHSTLTINVANVNLTPAPISKTVNESGLAGGSTAGTGHTVTDTVNLPSEVKAVPVTNGSTQYGTFSIDEDGRYTYTLTKPSNGDNVEDTFSYTTKDAQGNSTTNTVTITIIDDAPVAKPDTNSITEDS</sequence>
<dbReference type="InterPro" id="IPR040853">
    <property type="entry name" value="RapA2_cadherin-like"/>
</dbReference>
<keyword evidence="4" id="KW-1185">Reference proteome</keyword>
<dbReference type="Pfam" id="PF17803">
    <property type="entry name" value="Cadherin_4"/>
    <property type="match status" value="2"/>
</dbReference>
<dbReference type="InterPro" id="IPR010221">
    <property type="entry name" value="VCBS_dom"/>
</dbReference>
<dbReference type="InterPro" id="IPR013783">
    <property type="entry name" value="Ig-like_fold"/>
</dbReference>
<feature type="domain" description="RapA2 cadherin-like" evidence="2">
    <location>
        <begin position="373"/>
        <end position="461"/>
    </location>
</feature>
<feature type="compositionally biased region" description="Polar residues" evidence="1">
    <location>
        <begin position="422"/>
        <end position="437"/>
    </location>
</feature>
<proteinExistence type="predicted"/>
<feature type="region of interest" description="Disordered" evidence="1">
    <location>
        <begin position="422"/>
        <end position="441"/>
    </location>
</feature>
<evidence type="ECO:0000256" key="1">
    <source>
        <dbReference type="SAM" id="MobiDB-lite"/>
    </source>
</evidence>
<name>A0AAR5QGK0_DENPD</name>